<dbReference type="RefSeq" id="XP_023393128.1">
    <property type="nucleotide sequence ID" value="XM_023537360.1"/>
</dbReference>
<reference evidence="7" key="1">
    <citation type="submission" date="2025-08" db="UniProtKB">
        <authorList>
            <consortium name="RefSeq"/>
        </authorList>
    </citation>
    <scope>IDENTIFICATION</scope>
    <source>
        <tissue evidence="7">Kidney</tissue>
    </source>
</reference>
<dbReference type="PANTHER" id="PTHR11875">
    <property type="entry name" value="TESTIS-SPECIFIC Y-ENCODED PROTEIN"/>
    <property type="match status" value="1"/>
</dbReference>
<dbReference type="Gene3D" id="3.30.1120.90">
    <property type="entry name" value="Nucleosome assembly protein"/>
    <property type="match status" value="1"/>
</dbReference>
<dbReference type="Pfam" id="PF00956">
    <property type="entry name" value="NAP"/>
    <property type="match status" value="1"/>
</dbReference>
<dbReference type="KEGG" id="pvp:105299508"/>
<feature type="compositionally biased region" description="Polar residues" evidence="5">
    <location>
        <begin position="20"/>
        <end position="30"/>
    </location>
</feature>
<evidence type="ECO:0000256" key="2">
    <source>
        <dbReference type="ARBA" id="ARBA00009947"/>
    </source>
</evidence>
<name>A0A6P6D0M6_PTEVA</name>
<comment type="subcellular location">
    <subcellularLocation>
        <location evidence="1">Nucleus</location>
    </subcellularLocation>
</comment>
<feature type="region of interest" description="Disordered" evidence="5">
    <location>
        <begin position="308"/>
        <end position="355"/>
    </location>
</feature>
<gene>
    <name evidence="7" type="primary">NAP1L4</name>
</gene>
<dbReference type="InterPro" id="IPR002164">
    <property type="entry name" value="NAP_family"/>
</dbReference>
<evidence type="ECO:0000256" key="4">
    <source>
        <dbReference type="RuleBase" id="RU003876"/>
    </source>
</evidence>
<feature type="region of interest" description="Disordered" evidence="5">
    <location>
        <begin position="1"/>
        <end position="30"/>
    </location>
</feature>
<protein>
    <submittedName>
        <fullName evidence="7">Nucleosome assembly protein 1-like 4</fullName>
    </submittedName>
</protein>
<dbReference type="GO" id="GO:0006334">
    <property type="term" value="P:nucleosome assembly"/>
    <property type="evidence" value="ECO:0007669"/>
    <property type="project" value="InterPro"/>
</dbReference>
<dbReference type="FunFam" id="3.30.1120.90:FF:000001">
    <property type="entry name" value="Nucleosome assembly protein 1-like 1"/>
    <property type="match status" value="1"/>
</dbReference>
<evidence type="ECO:0000313" key="6">
    <source>
        <dbReference type="Proteomes" id="UP000515202"/>
    </source>
</evidence>
<dbReference type="GO" id="GO:0005634">
    <property type="term" value="C:nucleus"/>
    <property type="evidence" value="ECO:0007669"/>
    <property type="project" value="UniProtKB-SubCell"/>
</dbReference>
<dbReference type="InterPro" id="IPR037231">
    <property type="entry name" value="NAP-like_sf"/>
</dbReference>
<evidence type="ECO:0000313" key="7">
    <source>
        <dbReference type="RefSeq" id="XP_023393128.1"/>
    </source>
</evidence>
<dbReference type="SUPFAM" id="SSF143113">
    <property type="entry name" value="NAP-like"/>
    <property type="match status" value="1"/>
</dbReference>
<dbReference type="OrthoDB" id="27325at2759"/>
<dbReference type="Proteomes" id="UP000515202">
    <property type="component" value="Unplaced"/>
</dbReference>
<organism evidence="6 7">
    <name type="scientific">Pteropus vampyrus</name>
    <name type="common">Large flying fox</name>
    <dbReference type="NCBI Taxonomy" id="132908"/>
    <lineage>
        <taxon>Eukaryota</taxon>
        <taxon>Metazoa</taxon>
        <taxon>Chordata</taxon>
        <taxon>Craniata</taxon>
        <taxon>Vertebrata</taxon>
        <taxon>Euteleostomi</taxon>
        <taxon>Mammalia</taxon>
        <taxon>Eutheria</taxon>
        <taxon>Laurasiatheria</taxon>
        <taxon>Chiroptera</taxon>
        <taxon>Yinpterochiroptera</taxon>
        <taxon>Pteropodoidea</taxon>
        <taxon>Pteropodidae</taxon>
        <taxon>Pteropodinae</taxon>
        <taxon>Pteropus</taxon>
    </lineage>
</organism>
<dbReference type="GeneID" id="105299508"/>
<dbReference type="Gene3D" id="1.20.5.1500">
    <property type="match status" value="1"/>
</dbReference>
<evidence type="ECO:0000256" key="1">
    <source>
        <dbReference type="ARBA" id="ARBA00004123"/>
    </source>
</evidence>
<dbReference type="AlphaFoldDB" id="A0A6P6D0M6"/>
<dbReference type="CTD" id="4676"/>
<accession>A0A6P6D0M6</accession>
<comment type="similarity">
    <text evidence="2 4">Belongs to the nucleosome assembly protein (NAP) family.</text>
</comment>
<evidence type="ECO:0000256" key="5">
    <source>
        <dbReference type="SAM" id="MobiDB-lite"/>
    </source>
</evidence>
<evidence type="ECO:0000256" key="3">
    <source>
        <dbReference type="ARBA" id="ARBA00023242"/>
    </source>
</evidence>
<proteinExistence type="inferred from homology"/>
<feature type="compositionally biased region" description="Acidic residues" evidence="5">
    <location>
        <begin position="308"/>
        <end position="339"/>
    </location>
</feature>
<keyword evidence="6" id="KW-1185">Reference proteome</keyword>
<keyword evidence="3" id="KW-0539">Nucleus</keyword>
<sequence length="355" mass="40503">MADNSFSDGVPSDSLEAAKNASTSEKLTDQVMQNPQVLAALQERLDSVAHTPSSYIETLPTAVKRRINALKQLQVKCAHIEAKFYEEVHGLERKYAALYQPLFDKRREFVTGDVEPTDAESEWHSENEEEDKLAVSCFVDERTYVLFEYDEPILKHLQDIKVKFSEPGQPMSFVLEFHFEPNDYFTNSVLTKTYKMKSEPDKADPFSFEGPEIVDCDGCTIDWKKGKNVTVKTIKKKQKHKGRGTVRTIIKQVPNDSFFNFFNPLKASGDGESLDEDSEFTLASDFEIGHFFRERIVPRAVLYFTGEAIEDDDNFEEGEEGEEEDLEGDEEGEEEDDTDVNPKKEPSQPSECKQQ</sequence>
<dbReference type="FunFam" id="1.20.5.1500:FF:000001">
    <property type="entry name" value="Nucleosome assembly protein 1-like 1"/>
    <property type="match status" value="1"/>
</dbReference>